<dbReference type="Proteomes" id="UP000030747">
    <property type="component" value="Unassembled WGS sequence"/>
</dbReference>
<dbReference type="GeneID" id="25251828"/>
<protein>
    <submittedName>
        <fullName evidence="3">Uncharacterized protein</fullName>
    </submittedName>
</protein>
<feature type="region of interest" description="Disordered" evidence="1">
    <location>
        <begin position="124"/>
        <end position="145"/>
    </location>
</feature>
<evidence type="ECO:0000313" key="3">
    <source>
        <dbReference type="EMBL" id="CDJ37203.1"/>
    </source>
</evidence>
<evidence type="ECO:0000256" key="2">
    <source>
        <dbReference type="SAM" id="SignalP"/>
    </source>
</evidence>
<evidence type="ECO:0000256" key="1">
    <source>
        <dbReference type="SAM" id="MobiDB-lite"/>
    </source>
</evidence>
<accession>U6KP24</accession>
<reference evidence="3" key="2">
    <citation type="submission" date="2013-10" db="EMBL/GenBank/DDBJ databases">
        <authorList>
            <person name="Aslett M."/>
        </authorList>
    </citation>
    <scope>NUCLEOTIDE SEQUENCE [LARGE SCALE GENOMIC DNA]</scope>
    <source>
        <strain evidence="3">Houghton</strain>
    </source>
</reference>
<dbReference type="EMBL" id="HG673747">
    <property type="protein sequence ID" value="CDJ37203.1"/>
    <property type="molecule type" value="Genomic_DNA"/>
</dbReference>
<dbReference type="OMA" id="LQHECAT"/>
<dbReference type="AlphaFoldDB" id="U6KP24"/>
<organism evidence="3 4">
    <name type="scientific">Eimeria tenella</name>
    <name type="common">Coccidian parasite</name>
    <dbReference type="NCBI Taxonomy" id="5802"/>
    <lineage>
        <taxon>Eukaryota</taxon>
        <taxon>Sar</taxon>
        <taxon>Alveolata</taxon>
        <taxon>Apicomplexa</taxon>
        <taxon>Conoidasida</taxon>
        <taxon>Coccidia</taxon>
        <taxon>Eucoccidiorida</taxon>
        <taxon>Eimeriorina</taxon>
        <taxon>Eimeriidae</taxon>
        <taxon>Eimeria</taxon>
    </lineage>
</organism>
<name>U6KP24_EIMTE</name>
<feature type="chain" id="PRO_5004671745" evidence="2">
    <location>
        <begin position="31"/>
        <end position="372"/>
    </location>
</feature>
<proteinExistence type="predicted"/>
<dbReference type="VEuPathDB" id="ToxoDB:ETH2_0628300"/>
<keyword evidence="2" id="KW-0732">Signal</keyword>
<keyword evidence="4" id="KW-1185">Reference proteome</keyword>
<evidence type="ECO:0000313" key="4">
    <source>
        <dbReference type="Proteomes" id="UP000030747"/>
    </source>
</evidence>
<sequence length="372" mass="39985">MARFRLVGPWAVGLLLWVCSPLLLLRCSGGALGPSRRLRPTLRLAAEQQQQEEQQQLQLEQLDLVVDGLQSPAGLGAPVEALLGAPRGPSRRQQRRRLPVGPLLLTAAAVGALVANFAMRRVGAPPGGPPRARGAAAAAAEEEQQQQLQQQQQQLLLQQLLAEADSLRSEVPEHFAAVAAAYKEHCSTISRRYREALSCLYSSKLVSAAAADAAENHFLLLEESWGLQEVQQTWTELVEKLTLQMTPPEAAEVSSLAAALVSQFAARLELLQHECATALAQQRRHVAAALQQHELAAAAGGPLGDPELRAAQQFLSQVAFLRTKGPKLEQLKGPLGALERALAAATAAARKAAAARSSEEQRPPPRKRKRSG</sequence>
<reference evidence="3" key="1">
    <citation type="submission" date="2013-10" db="EMBL/GenBank/DDBJ databases">
        <title>Genomic analysis of the causative agents of coccidiosis in chickens.</title>
        <authorList>
            <person name="Reid A.J."/>
            <person name="Blake D."/>
            <person name="Billington K."/>
            <person name="Browne H."/>
            <person name="Dunn M."/>
            <person name="Hung S."/>
            <person name="Kawahara F."/>
            <person name="Miranda-Saavedra D."/>
            <person name="Mourier T."/>
            <person name="Nagra H."/>
            <person name="Otto T.D."/>
            <person name="Rawlings N."/>
            <person name="Sanchez A."/>
            <person name="Sanders M."/>
            <person name="Subramaniam C."/>
            <person name="Tay Y."/>
            <person name="Dear P."/>
            <person name="Doerig C."/>
            <person name="Gruber A."/>
            <person name="Parkinson J."/>
            <person name="Shirley M."/>
            <person name="Wan K.L."/>
            <person name="Berriman M."/>
            <person name="Tomley F."/>
            <person name="Pain A."/>
        </authorList>
    </citation>
    <scope>NUCLEOTIDE SEQUENCE [LARGE SCALE GENOMIC DNA]</scope>
    <source>
        <strain evidence="3">Houghton</strain>
    </source>
</reference>
<dbReference type="RefSeq" id="XP_013228041.1">
    <property type="nucleotide sequence ID" value="XM_013372587.1"/>
</dbReference>
<dbReference type="VEuPathDB" id="ToxoDB:ETH_00013305"/>
<gene>
    <name evidence="3" type="ORF">ETH_00013305</name>
</gene>
<feature type="region of interest" description="Disordered" evidence="1">
    <location>
        <begin position="349"/>
        <end position="372"/>
    </location>
</feature>
<feature type="signal peptide" evidence="2">
    <location>
        <begin position="1"/>
        <end position="30"/>
    </location>
</feature>